<evidence type="ECO:0000256" key="1">
    <source>
        <dbReference type="ARBA" id="ARBA00004370"/>
    </source>
</evidence>
<evidence type="ECO:0000313" key="7">
    <source>
        <dbReference type="Proteomes" id="UP000632063"/>
    </source>
</evidence>
<protein>
    <submittedName>
        <fullName evidence="6">MAPEG family protein</fullName>
    </submittedName>
</protein>
<comment type="subcellular location">
    <subcellularLocation>
        <location evidence="1">Membrane</location>
    </subcellularLocation>
</comment>
<dbReference type="Proteomes" id="UP000632063">
    <property type="component" value="Unassembled WGS sequence"/>
</dbReference>
<keyword evidence="7" id="KW-1185">Reference proteome</keyword>
<accession>A0ABR9CN14</accession>
<feature type="transmembrane region" description="Helical" evidence="5">
    <location>
        <begin position="6"/>
        <end position="28"/>
    </location>
</feature>
<dbReference type="SUPFAM" id="SSF161084">
    <property type="entry name" value="MAPEG domain-like"/>
    <property type="match status" value="1"/>
</dbReference>
<dbReference type="InterPro" id="IPR023352">
    <property type="entry name" value="MAPEG-like_dom_sf"/>
</dbReference>
<sequence length="135" mass="15127">MPFIVTPLYAGILALIYVYLAIRVVALRRKFWISIGDKGNEQLLRQQRVHGNFAEYVPLCLLLMLFTELQIVLVWATHALGAALVAGRILHALGVGREPESLTMRTYGMLLTFAVLIVGGLLNIVYYFLMMNFAG</sequence>
<dbReference type="EMBL" id="JACYXI010000007">
    <property type="protein sequence ID" value="MBD8892264.1"/>
    <property type="molecule type" value="Genomic_DNA"/>
</dbReference>
<evidence type="ECO:0000256" key="3">
    <source>
        <dbReference type="ARBA" id="ARBA00022989"/>
    </source>
</evidence>
<dbReference type="Gene3D" id="1.20.120.550">
    <property type="entry name" value="Membrane associated eicosanoid/glutathione metabolism-like domain"/>
    <property type="match status" value="1"/>
</dbReference>
<reference evidence="6 7" key="2">
    <citation type="journal article" date="2021" name="Int. J. Syst. Evol. Microbiol.">
        <title>Roseibium litorale sp. nov., isolated from a tidal flat sediment and proposal for the reclassification of Labrenzia polysiphoniae as Roseibium polysiphoniae comb. nov.</title>
        <authorList>
            <person name="Liu Y."/>
            <person name="Pei T."/>
            <person name="Du J."/>
            <person name="Chao M."/>
            <person name="Deng M.R."/>
            <person name="Zhu H."/>
        </authorList>
    </citation>
    <scope>NUCLEOTIDE SEQUENCE [LARGE SCALE GENOMIC DNA]</scope>
    <source>
        <strain evidence="6 7">4C16A</strain>
    </source>
</reference>
<organism evidence="6 7">
    <name type="scientific">Roseibium litorale</name>
    <dbReference type="NCBI Taxonomy" id="2803841"/>
    <lineage>
        <taxon>Bacteria</taxon>
        <taxon>Pseudomonadati</taxon>
        <taxon>Pseudomonadota</taxon>
        <taxon>Alphaproteobacteria</taxon>
        <taxon>Hyphomicrobiales</taxon>
        <taxon>Stappiaceae</taxon>
        <taxon>Roseibium</taxon>
    </lineage>
</organism>
<evidence type="ECO:0000256" key="5">
    <source>
        <dbReference type="SAM" id="Phobius"/>
    </source>
</evidence>
<feature type="transmembrane region" description="Helical" evidence="5">
    <location>
        <begin position="107"/>
        <end position="129"/>
    </location>
</feature>
<reference evidence="7" key="1">
    <citation type="submission" date="2020-09" db="EMBL/GenBank/DDBJ databases">
        <title>The genome sequence of strain Labrenzia suaedae 4C16A.</title>
        <authorList>
            <person name="Liu Y."/>
        </authorList>
    </citation>
    <scope>NUCLEOTIDE SEQUENCE [LARGE SCALE GENOMIC DNA]</scope>
    <source>
        <strain evidence="7">4C16A</strain>
    </source>
</reference>
<dbReference type="InterPro" id="IPR001129">
    <property type="entry name" value="Membr-assoc_MAPEG"/>
</dbReference>
<dbReference type="PANTHER" id="PTHR35814">
    <property type="match status" value="1"/>
</dbReference>
<gene>
    <name evidence="6" type="ORF">IG616_11945</name>
</gene>
<dbReference type="RefSeq" id="WP_192148402.1">
    <property type="nucleotide sequence ID" value="NZ_JACYXI010000007.1"/>
</dbReference>
<keyword evidence="2 5" id="KW-0812">Transmembrane</keyword>
<dbReference type="PANTHER" id="PTHR35814:SF1">
    <property type="entry name" value="GLUTATHIONE S-TRANSFERASE-RELATED"/>
    <property type="match status" value="1"/>
</dbReference>
<keyword evidence="3 5" id="KW-1133">Transmembrane helix</keyword>
<name>A0ABR9CN14_9HYPH</name>
<dbReference type="Pfam" id="PF01124">
    <property type="entry name" value="MAPEG"/>
    <property type="match status" value="1"/>
</dbReference>
<feature type="transmembrane region" description="Helical" evidence="5">
    <location>
        <begin position="72"/>
        <end position="95"/>
    </location>
</feature>
<evidence type="ECO:0000256" key="4">
    <source>
        <dbReference type="ARBA" id="ARBA00023136"/>
    </source>
</evidence>
<comment type="caution">
    <text evidence="6">The sequence shown here is derived from an EMBL/GenBank/DDBJ whole genome shotgun (WGS) entry which is preliminary data.</text>
</comment>
<keyword evidence="4 5" id="KW-0472">Membrane</keyword>
<evidence type="ECO:0000313" key="6">
    <source>
        <dbReference type="EMBL" id="MBD8892264.1"/>
    </source>
</evidence>
<proteinExistence type="predicted"/>
<evidence type="ECO:0000256" key="2">
    <source>
        <dbReference type="ARBA" id="ARBA00022692"/>
    </source>
</evidence>